<reference evidence="3" key="3">
    <citation type="submission" date="2025-09" db="UniProtKB">
        <authorList>
            <consortium name="Ensembl"/>
        </authorList>
    </citation>
    <scope>IDENTIFICATION</scope>
</reference>
<dbReference type="GO" id="GO:2000344">
    <property type="term" value="P:positive regulation of acrosome reaction"/>
    <property type="evidence" value="ECO:0000318"/>
    <property type="project" value="GO_Central"/>
</dbReference>
<feature type="compositionally biased region" description="Polar residues" evidence="1">
    <location>
        <begin position="102"/>
        <end position="115"/>
    </location>
</feature>
<dbReference type="GO" id="GO:0005615">
    <property type="term" value="C:extracellular space"/>
    <property type="evidence" value="ECO:0000318"/>
    <property type="project" value="GO_Central"/>
</dbReference>
<feature type="region of interest" description="Disordered" evidence="1">
    <location>
        <begin position="100"/>
        <end position="130"/>
    </location>
</feature>
<reference evidence="3 4" key="1">
    <citation type="journal article" date="2007" name="Nature">
        <title>Genome of the marsupial Monodelphis domestica reveals innovation in non-coding sequences.</title>
        <authorList>
            <person name="Mikkelsen T.S."/>
            <person name="Wakefield M.J."/>
            <person name="Aken B."/>
            <person name="Amemiya C.T."/>
            <person name="Chang J.L."/>
            <person name="Duke S."/>
            <person name="Garber M."/>
            <person name="Gentles A.J."/>
            <person name="Goodstadt L."/>
            <person name="Heger A."/>
            <person name="Jurka J."/>
            <person name="Kamal M."/>
            <person name="Mauceli E."/>
            <person name="Searle S.M."/>
            <person name="Sharpe T."/>
            <person name="Baker M.L."/>
            <person name="Batzer M.A."/>
            <person name="Benos P.V."/>
            <person name="Belov K."/>
            <person name="Clamp M."/>
            <person name="Cook A."/>
            <person name="Cuff J."/>
            <person name="Das R."/>
            <person name="Davidow L."/>
            <person name="Deakin J.E."/>
            <person name="Fazzari M.J."/>
            <person name="Glass J.L."/>
            <person name="Grabherr M."/>
            <person name="Greally J.M."/>
            <person name="Gu W."/>
            <person name="Hore T.A."/>
            <person name="Huttley G.A."/>
            <person name="Kleber M."/>
            <person name="Jirtle R.L."/>
            <person name="Koina E."/>
            <person name="Lee J.T."/>
            <person name="Mahony S."/>
            <person name="Marra M.A."/>
            <person name="Miller R.D."/>
            <person name="Nicholls R.D."/>
            <person name="Oda M."/>
            <person name="Papenfuss A.T."/>
            <person name="Parra Z.E."/>
            <person name="Pollock D.D."/>
            <person name="Ray D.A."/>
            <person name="Schein J.E."/>
            <person name="Speed T.P."/>
            <person name="Thompson K."/>
            <person name="VandeBerg J.L."/>
            <person name="Wade C.M."/>
            <person name="Walker J.A."/>
            <person name="Waters P.D."/>
            <person name="Webber C."/>
            <person name="Weidman J.R."/>
            <person name="Xie X."/>
            <person name="Zody M.C."/>
            <person name="Baldwin J."/>
            <person name="Abdouelleil A."/>
            <person name="Abdulkadir J."/>
            <person name="Abebe A."/>
            <person name="Abera B."/>
            <person name="Abreu J."/>
            <person name="Acer S.C."/>
            <person name="Aftuck L."/>
            <person name="Alexander A."/>
            <person name="An P."/>
            <person name="Anderson E."/>
            <person name="Anderson S."/>
            <person name="Arachi H."/>
            <person name="Azer M."/>
            <person name="Bachantsang P."/>
            <person name="Barry A."/>
            <person name="Bayul T."/>
            <person name="Berlin A."/>
            <person name="Bessette D."/>
            <person name="Bloom T."/>
            <person name="Bloom T."/>
            <person name="Boguslavskiy L."/>
            <person name="Bonnet C."/>
            <person name="Boukhgalter B."/>
            <person name="Bourzgui I."/>
            <person name="Brown A."/>
            <person name="Cahill P."/>
            <person name="Channer S."/>
            <person name="Cheshatsang Y."/>
            <person name="Chuda L."/>
            <person name="Citroen M."/>
            <person name="Collymore A."/>
            <person name="Cooke P."/>
            <person name="Costello M."/>
            <person name="D'Aco K."/>
            <person name="Daza R."/>
            <person name="De Haan G."/>
            <person name="DeGray S."/>
            <person name="DeMaso C."/>
            <person name="Dhargay N."/>
            <person name="Dooley K."/>
            <person name="Dooley E."/>
            <person name="Doricent M."/>
            <person name="Dorje P."/>
            <person name="Dorjee K."/>
            <person name="Dupes A."/>
            <person name="Elong R."/>
            <person name="Falk J."/>
            <person name="Farina A."/>
            <person name="Faro S."/>
            <person name="Ferguson D."/>
            <person name="Fisher S."/>
            <person name="Foley C.D."/>
            <person name="Franke A."/>
            <person name="Friedrich D."/>
            <person name="Gadbois L."/>
            <person name="Gearin G."/>
            <person name="Gearin C.R."/>
            <person name="Giannoukos G."/>
            <person name="Goode T."/>
            <person name="Graham J."/>
            <person name="Grandbois E."/>
            <person name="Grewal S."/>
            <person name="Gyaltsen K."/>
            <person name="Hafez N."/>
            <person name="Hagos B."/>
            <person name="Hall J."/>
            <person name="Henson C."/>
            <person name="Hollinger A."/>
            <person name="Honan T."/>
            <person name="Huard M.D."/>
            <person name="Hughes L."/>
            <person name="Hurhula B."/>
            <person name="Husby M.E."/>
            <person name="Kamat A."/>
            <person name="Kanga B."/>
            <person name="Kashin S."/>
            <person name="Khazanovich D."/>
            <person name="Kisner P."/>
            <person name="Lance K."/>
            <person name="Lara M."/>
            <person name="Lee W."/>
            <person name="Lennon N."/>
            <person name="Letendre F."/>
            <person name="LeVine R."/>
            <person name="Lipovsky A."/>
            <person name="Liu X."/>
            <person name="Liu J."/>
            <person name="Liu S."/>
            <person name="Lokyitsang T."/>
            <person name="Lokyitsang Y."/>
            <person name="Lubonja R."/>
            <person name="Lui A."/>
            <person name="MacDonald P."/>
            <person name="Magnisalis V."/>
            <person name="Maru K."/>
            <person name="Matthews C."/>
            <person name="McCusker W."/>
            <person name="McDonough S."/>
            <person name="Mehta T."/>
            <person name="Meldrim J."/>
            <person name="Meneus L."/>
            <person name="Mihai O."/>
            <person name="Mihalev A."/>
            <person name="Mihova T."/>
            <person name="Mittelman R."/>
            <person name="Mlenga V."/>
            <person name="Montmayeur A."/>
            <person name="Mulrain L."/>
            <person name="Navidi A."/>
            <person name="Naylor J."/>
            <person name="Negash T."/>
            <person name="Nguyen T."/>
            <person name="Nguyen N."/>
            <person name="Nicol R."/>
            <person name="Norbu C."/>
            <person name="Norbu N."/>
            <person name="Novod N."/>
            <person name="O'Neill B."/>
            <person name="Osman S."/>
            <person name="Markiewicz E."/>
            <person name="Oyono O.L."/>
            <person name="Patti C."/>
            <person name="Phunkhang P."/>
            <person name="Pierre F."/>
            <person name="Priest M."/>
            <person name="Raghuraman S."/>
            <person name="Rege F."/>
            <person name="Reyes R."/>
            <person name="Rise C."/>
            <person name="Rogov P."/>
            <person name="Ross K."/>
            <person name="Ryan E."/>
            <person name="Settipalli S."/>
            <person name="Shea T."/>
            <person name="Sherpa N."/>
            <person name="Shi L."/>
            <person name="Shih D."/>
            <person name="Sparrow T."/>
            <person name="Spaulding J."/>
            <person name="Stalker J."/>
            <person name="Stange-Thomann N."/>
            <person name="Stavropoulos S."/>
            <person name="Stone C."/>
            <person name="Strader C."/>
            <person name="Tesfaye S."/>
            <person name="Thomson T."/>
            <person name="Thoulutsang Y."/>
            <person name="Thoulutsang D."/>
            <person name="Topham K."/>
            <person name="Topping I."/>
            <person name="Tsamla T."/>
            <person name="Vassiliev H."/>
            <person name="Vo A."/>
            <person name="Wangchuk T."/>
            <person name="Wangdi T."/>
            <person name="Weiand M."/>
            <person name="Wilkinson J."/>
            <person name="Wilson A."/>
            <person name="Yadav S."/>
            <person name="Young G."/>
            <person name="Yu Q."/>
            <person name="Zembek L."/>
            <person name="Zhong D."/>
            <person name="Zimmer A."/>
            <person name="Zwirko Z."/>
            <person name="Jaffe D.B."/>
            <person name="Alvarez P."/>
            <person name="Brockman W."/>
            <person name="Butler J."/>
            <person name="Chin C."/>
            <person name="Gnerre S."/>
            <person name="MacCallum I."/>
            <person name="Graves J.A."/>
            <person name="Ponting C.P."/>
            <person name="Breen M."/>
            <person name="Samollow P.B."/>
            <person name="Lander E.S."/>
            <person name="Lindblad-Toh K."/>
        </authorList>
    </citation>
    <scope>NUCLEOTIDE SEQUENCE [LARGE SCALE GENOMIC DNA]</scope>
</reference>
<dbReference type="Bgee" id="ENSMODG00000024419">
    <property type="expression patterns" value="Expressed in spermatocyte and 6 other cell types or tissues"/>
</dbReference>
<dbReference type="Proteomes" id="UP000002280">
    <property type="component" value="Chromosome 8"/>
</dbReference>
<dbReference type="GO" id="GO:0001669">
    <property type="term" value="C:acrosomal vesicle"/>
    <property type="evidence" value="ECO:0000318"/>
    <property type="project" value="GO_Central"/>
</dbReference>
<dbReference type="InParanoid" id="F7G5Q8"/>
<dbReference type="STRING" id="13616.ENSMODP00000034028"/>
<sequence length="225" mass="26350">MKFILFALLVGAFYSDHTVKHDKEELVSYPVCIKNHFSPCVGVLIHRQCLLAAAHHYLPRLKTFMGNFTKRIKDATERTLNSIHMISWNLSTNPSEHKLMVPSTQRVPQGSTYSGSDVDRSVPGGDNPDLQEDNKALMIIEKKCQKRDLGKVRRKRSCLHFLNPFRRLCVETWKWYWLLSSAMTRFRSRNVSHFLENNISIYTNIFCYILSIQKFFIKMSYCYVF</sequence>
<dbReference type="eggNOG" id="KOG3627">
    <property type="taxonomic scope" value="Eukaryota"/>
</dbReference>
<keyword evidence="4" id="KW-1185">Reference proteome</keyword>
<dbReference type="HOGENOM" id="CLU_006842_1_6_1"/>
<reference evidence="3" key="2">
    <citation type="submission" date="2025-08" db="UniProtKB">
        <authorList>
            <consortium name="Ensembl"/>
        </authorList>
    </citation>
    <scope>IDENTIFICATION</scope>
</reference>
<name>F7G5Q8_MONDO</name>
<dbReference type="OrthoDB" id="10453039at2759"/>
<evidence type="ECO:0000313" key="4">
    <source>
        <dbReference type="Proteomes" id="UP000002280"/>
    </source>
</evidence>
<proteinExistence type="predicted"/>
<dbReference type="GO" id="GO:0051604">
    <property type="term" value="P:protein maturation"/>
    <property type="evidence" value="ECO:0000318"/>
    <property type="project" value="GO_Central"/>
</dbReference>
<evidence type="ECO:0000256" key="2">
    <source>
        <dbReference type="SAM" id="SignalP"/>
    </source>
</evidence>
<keyword evidence="2" id="KW-0732">Signal</keyword>
<feature type="signal peptide" evidence="2">
    <location>
        <begin position="1"/>
        <end position="15"/>
    </location>
</feature>
<gene>
    <name evidence="3" type="primary">LOC103098660</name>
</gene>
<feature type="chain" id="PRO_5012113124" evidence="2">
    <location>
        <begin position="16"/>
        <end position="225"/>
    </location>
</feature>
<dbReference type="AlphaFoldDB" id="F7G5Q8"/>
<protein>
    <submittedName>
        <fullName evidence="3">Probable inactive serine protease 37</fullName>
    </submittedName>
</protein>
<dbReference type="KEGG" id="mdo:103098660"/>
<organism evidence="3 4">
    <name type="scientific">Monodelphis domestica</name>
    <name type="common">Gray short-tailed opossum</name>
    <dbReference type="NCBI Taxonomy" id="13616"/>
    <lineage>
        <taxon>Eukaryota</taxon>
        <taxon>Metazoa</taxon>
        <taxon>Chordata</taxon>
        <taxon>Craniata</taxon>
        <taxon>Vertebrata</taxon>
        <taxon>Euteleostomi</taxon>
        <taxon>Mammalia</taxon>
        <taxon>Metatheria</taxon>
        <taxon>Didelphimorphia</taxon>
        <taxon>Didelphidae</taxon>
        <taxon>Monodelphis</taxon>
    </lineage>
</organism>
<accession>F7G5Q8</accession>
<evidence type="ECO:0000256" key="1">
    <source>
        <dbReference type="SAM" id="MobiDB-lite"/>
    </source>
</evidence>
<dbReference type="RefSeq" id="XP_007504525.1">
    <property type="nucleotide sequence ID" value="XM_007504463.2"/>
</dbReference>
<dbReference type="GeneID" id="103098660"/>
<dbReference type="GeneTree" id="ENSGT00940000161483"/>
<dbReference type="Ensembl" id="ENSMODT00000035614.3">
    <property type="protein sequence ID" value="ENSMODP00000034028.2"/>
    <property type="gene ID" value="ENSMODG00000024419.3"/>
</dbReference>
<evidence type="ECO:0000313" key="3">
    <source>
        <dbReference type="Ensembl" id="ENSMODP00000034028.2"/>
    </source>
</evidence>